<evidence type="ECO:0000256" key="3">
    <source>
        <dbReference type="ARBA" id="ARBA00070941"/>
    </source>
</evidence>
<name>A0A381L744_BLUGR</name>
<dbReference type="FunFam" id="3.30.230.10:FF:000120">
    <property type="entry name" value="Mismatch repair endonuclease PMS2"/>
    <property type="match status" value="1"/>
</dbReference>
<accession>A0A381L744</accession>
<dbReference type="GO" id="GO:0000710">
    <property type="term" value="P:meiotic mismatch repair"/>
    <property type="evidence" value="ECO:0007669"/>
    <property type="project" value="UniProtKB-ARBA"/>
</dbReference>
<gene>
    <name evidence="7" type="ORF">BGT96224V2_LOCUS2905</name>
</gene>
<dbReference type="InterPro" id="IPR042120">
    <property type="entry name" value="MutL_C_dimsub"/>
</dbReference>
<dbReference type="PANTHER" id="PTHR10073">
    <property type="entry name" value="DNA MISMATCH REPAIR PROTEIN MLH, PMS, MUTL"/>
    <property type="match status" value="1"/>
</dbReference>
<evidence type="ECO:0000256" key="4">
    <source>
        <dbReference type="SAM" id="MobiDB-lite"/>
    </source>
</evidence>
<dbReference type="EMBL" id="UIGY01000057">
    <property type="protein sequence ID" value="SUZ09748.1"/>
    <property type="molecule type" value="Genomic_DNA"/>
</dbReference>
<evidence type="ECO:0000259" key="5">
    <source>
        <dbReference type="SMART" id="SM00853"/>
    </source>
</evidence>
<dbReference type="NCBIfam" id="TIGR00585">
    <property type="entry name" value="mutl"/>
    <property type="match status" value="1"/>
</dbReference>
<dbReference type="Gene3D" id="3.30.230.10">
    <property type="match status" value="1"/>
</dbReference>
<dbReference type="Pfam" id="PF01119">
    <property type="entry name" value="DNA_mis_repair"/>
    <property type="match status" value="1"/>
</dbReference>
<comment type="similarity">
    <text evidence="1">Belongs to the DNA mismatch repair MutL/HexB family.</text>
</comment>
<dbReference type="GO" id="GO:0140664">
    <property type="term" value="F:ATP-dependent DNA damage sensor activity"/>
    <property type="evidence" value="ECO:0007669"/>
    <property type="project" value="InterPro"/>
</dbReference>
<dbReference type="SMART" id="SM01340">
    <property type="entry name" value="DNA_mis_repair"/>
    <property type="match status" value="1"/>
</dbReference>
<dbReference type="GO" id="GO:0030983">
    <property type="term" value="F:mismatched DNA binding"/>
    <property type="evidence" value="ECO:0007669"/>
    <property type="project" value="InterPro"/>
</dbReference>
<organism evidence="7">
    <name type="scientific">Blumeria graminis f. sp. tritici 96224</name>
    <dbReference type="NCBI Taxonomy" id="1268274"/>
    <lineage>
        <taxon>Eukaryota</taxon>
        <taxon>Fungi</taxon>
        <taxon>Dikarya</taxon>
        <taxon>Ascomycota</taxon>
        <taxon>Pezizomycotina</taxon>
        <taxon>Leotiomycetes</taxon>
        <taxon>Erysiphales</taxon>
        <taxon>Erysiphaceae</taxon>
        <taxon>Blumeria</taxon>
    </lineage>
</organism>
<dbReference type="InterPro" id="IPR042121">
    <property type="entry name" value="MutL_C_regsub"/>
</dbReference>
<dbReference type="GO" id="GO:0032389">
    <property type="term" value="C:MutLalpha complex"/>
    <property type="evidence" value="ECO:0007669"/>
    <property type="project" value="TreeGrafter"/>
</dbReference>
<dbReference type="SUPFAM" id="SSF54211">
    <property type="entry name" value="Ribosomal protein S5 domain 2-like"/>
    <property type="match status" value="1"/>
</dbReference>
<feature type="region of interest" description="Disordered" evidence="4">
    <location>
        <begin position="369"/>
        <end position="411"/>
    </location>
</feature>
<dbReference type="InterPro" id="IPR014721">
    <property type="entry name" value="Ribsml_uS5_D2-typ_fold_subgr"/>
</dbReference>
<feature type="domain" description="DNA mismatch repair protein S5" evidence="6">
    <location>
        <begin position="217"/>
        <end position="352"/>
    </location>
</feature>
<dbReference type="CDD" id="cd03484">
    <property type="entry name" value="MutL_Trans_hPMS_2_like"/>
    <property type="match status" value="1"/>
</dbReference>
<dbReference type="Pfam" id="PF13589">
    <property type="entry name" value="HATPase_c_3"/>
    <property type="match status" value="1"/>
</dbReference>
<keyword evidence="2" id="KW-0227">DNA damage</keyword>
<dbReference type="GO" id="GO:0016887">
    <property type="term" value="F:ATP hydrolysis activity"/>
    <property type="evidence" value="ECO:0007669"/>
    <property type="project" value="InterPro"/>
</dbReference>
<feature type="domain" description="MutL C-terminal dimerisation" evidence="5">
    <location>
        <begin position="827"/>
        <end position="986"/>
    </location>
</feature>
<protein>
    <recommendedName>
        <fullName evidence="3">DNA mismatch repair protein PMS1</fullName>
    </recommendedName>
</protein>
<dbReference type="Pfam" id="PF08676">
    <property type="entry name" value="MutL_C"/>
    <property type="match status" value="1"/>
</dbReference>
<reference evidence="7" key="1">
    <citation type="submission" date="2018-07" db="EMBL/GenBank/DDBJ databases">
        <authorList>
            <person name="Quirk P.G."/>
            <person name="Krulwich T.A."/>
        </authorList>
    </citation>
    <scope>NUCLEOTIDE SEQUENCE</scope>
    <source>
        <strain evidence="7">96224</strain>
    </source>
</reference>
<dbReference type="PROSITE" id="PS00058">
    <property type="entry name" value="DNA_MISMATCH_REPAIR_1"/>
    <property type="match status" value="1"/>
</dbReference>
<evidence type="ECO:0000256" key="2">
    <source>
        <dbReference type="ARBA" id="ARBA00022763"/>
    </source>
</evidence>
<dbReference type="FunFam" id="3.30.1370.100:FF:000001">
    <property type="entry name" value="Mismatch repair endonuclease pms1, putative"/>
    <property type="match status" value="1"/>
</dbReference>
<dbReference type="SUPFAM" id="SSF118116">
    <property type="entry name" value="DNA mismatch repair protein MutL"/>
    <property type="match status" value="1"/>
</dbReference>
<dbReference type="OrthoDB" id="10263226at2759"/>
<dbReference type="SMART" id="SM00853">
    <property type="entry name" value="MutL_C"/>
    <property type="match status" value="1"/>
</dbReference>
<dbReference type="Gene3D" id="3.30.1370.100">
    <property type="entry name" value="MutL, C-terminal domain, regulatory subdomain"/>
    <property type="match status" value="1"/>
</dbReference>
<dbReference type="InterPro" id="IPR037198">
    <property type="entry name" value="MutL_C_sf"/>
</dbReference>
<feature type="compositionally biased region" description="Polar residues" evidence="4">
    <location>
        <begin position="369"/>
        <end position="387"/>
    </location>
</feature>
<dbReference type="InterPro" id="IPR036890">
    <property type="entry name" value="HATPase_C_sf"/>
</dbReference>
<dbReference type="InterPro" id="IPR038973">
    <property type="entry name" value="MutL/Mlh/Pms-like"/>
</dbReference>
<dbReference type="PANTHER" id="PTHR10073:SF52">
    <property type="entry name" value="MISMATCH REPAIR ENDONUCLEASE PMS2"/>
    <property type="match status" value="1"/>
</dbReference>
<dbReference type="GO" id="GO:0005524">
    <property type="term" value="F:ATP binding"/>
    <property type="evidence" value="ECO:0007669"/>
    <property type="project" value="InterPro"/>
</dbReference>
<evidence type="ECO:0000313" key="7">
    <source>
        <dbReference type="EMBL" id="SUZ09748.1"/>
    </source>
</evidence>
<dbReference type="CDD" id="cd16926">
    <property type="entry name" value="HATPase_MutL-MLH-PMS-like"/>
    <property type="match status" value="1"/>
</dbReference>
<dbReference type="FunFam" id="3.30.565.10:FF:000014">
    <property type="entry name" value="Mismatch repair endonuclease pms1, putative"/>
    <property type="match status" value="1"/>
</dbReference>
<sequence>MATIKPINSHTVHQIQSGQVIVDICSVVKELVENSIDAEATSIEVRFKNQGLSLIEVQDNGEGISPHNFEVLALKHHTSKLSAYSDLTTLNTYGFRGEALSSLCASSNCTVTTCLAEDVPKATRLEFKTSGILDSKKIVAAQKGTTVSIENLFKNLPVRRRELERNIKREWSRVSNVLGQYACIQTGIKFSVSQQNGNGKKTILFSTKGNQSTKDNIANVFGAKMLTALVPIDLKLTLDNYQNRNHHHSPGTKEIRIFGHVSRSTGGESRQAPDRQMFFVNTRPCNLPQVAKVFNEVYRAYNGSHSPFLFANIELDTRLYDVNVSPDKRTILLHDQNKILEALKCSLSSFFDSHGNTLPLAQIISNQNQTSYKQTKINARSAVSSPLKSEEFPHSQSASESSDSEELTSTGRQHMQVFGNGTEKRSSPSLKSSNILSFLAEEDNENDSPKFQGRKGTQLPTGDLEINLIEDNLSLITNKKSEVGVDTKKNDHAKSETKYASDVMDKTKCLETYGPPRTPPILSPVKLYKQGSCGKSFELHEHSVNQASRTCLNPRSHIKPYSSASRGNNLILNESTISPESLSYAGDDSYSKSLFGTQSPTNKDSQDTQNMTKKMSFLRDTSQTPSKHKSSLSQICSAQATKRCKISHTQIFESENPDAIETPVSSQASSEFPKLYEETVTSSMDTVYNSQPSNISVEHLDPYQPMTPLLDHSDTEINEDEGTVLERKMFHNISKFDENSKKSVSKSYSSNSEIPLSLSKKTSTRALSQTISTNISKIKEKMELLEQRFSLSVKKVDVRARDEENFLNPEEKLTLTIAKSDFSKMKIIGQFNLGFILVTRFSNFDHDCDNPCDDDIFIIDQHASDEKYNFERLQASTIVQSQKLVIPKTLDLTALEEEIVAENSSALQNNGFIVTFDTSGNLPTGKRCKLTSLPLSYETAFSVADLEELLSLLADNPPGFTPRPSKVQKMLAMRACRSSIMIGKTLTLKQMEKIVLHLGELDKPWNCPHGRPTMRHLFSLSTWDSRRRVGNKSDVESSIIKTEEMIAIDWAEYLHRNRVENS</sequence>
<dbReference type="Gene3D" id="3.30.1540.20">
    <property type="entry name" value="MutL, C-terminal domain, dimerisation subdomain"/>
    <property type="match status" value="1"/>
</dbReference>
<dbReference type="InterPro" id="IPR013507">
    <property type="entry name" value="DNA_mismatch_S5_2-like"/>
</dbReference>
<dbReference type="InterPro" id="IPR002099">
    <property type="entry name" value="MutL/Mlh/PMS"/>
</dbReference>
<dbReference type="InterPro" id="IPR020568">
    <property type="entry name" value="Ribosomal_Su5_D2-typ_SF"/>
</dbReference>
<dbReference type="Gene3D" id="3.30.565.10">
    <property type="entry name" value="Histidine kinase-like ATPase, C-terminal domain"/>
    <property type="match status" value="1"/>
</dbReference>
<dbReference type="SUPFAM" id="SSF55874">
    <property type="entry name" value="ATPase domain of HSP90 chaperone/DNA topoisomerase II/histidine kinase"/>
    <property type="match status" value="1"/>
</dbReference>
<dbReference type="InterPro" id="IPR014790">
    <property type="entry name" value="MutL_C"/>
</dbReference>
<proteinExistence type="inferred from homology"/>
<dbReference type="InterPro" id="IPR014762">
    <property type="entry name" value="DNA_mismatch_repair_CS"/>
</dbReference>
<evidence type="ECO:0000256" key="1">
    <source>
        <dbReference type="ARBA" id="ARBA00006082"/>
    </source>
</evidence>
<evidence type="ECO:0000259" key="6">
    <source>
        <dbReference type="SMART" id="SM01340"/>
    </source>
</evidence>
<dbReference type="AlphaFoldDB" id="A0A381L744"/>